<feature type="domain" description="Metallo-beta-lactamase" evidence="5">
    <location>
        <begin position="58"/>
        <end position="265"/>
    </location>
</feature>
<dbReference type="OrthoDB" id="9773738at2"/>
<dbReference type="CDD" id="cd16277">
    <property type="entry name" value="metallo-hydrolase-like_MBL-fold"/>
    <property type="match status" value="1"/>
</dbReference>
<dbReference type="Pfam" id="PF00753">
    <property type="entry name" value="Lactamase_B"/>
    <property type="match status" value="1"/>
</dbReference>
<dbReference type="PANTHER" id="PTHR42978">
    <property type="entry name" value="QUORUM-QUENCHING LACTONASE YTNP-RELATED-RELATED"/>
    <property type="match status" value="1"/>
</dbReference>
<name>A0A2Z3HPF1_9CAUL</name>
<keyword evidence="2" id="KW-0479">Metal-binding</keyword>
<dbReference type="SMART" id="SM00849">
    <property type="entry name" value="Lactamase_B"/>
    <property type="match status" value="1"/>
</dbReference>
<protein>
    <submittedName>
        <fullName evidence="6">MBL fold metallo-hydrolase</fullName>
    </submittedName>
</protein>
<dbReference type="GO" id="GO:0016787">
    <property type="term" value="F:hydrolase activity"/>
    <property type="evidence" value="ECO:0007669"/>
    <property type="project" value="UniProtKB-KW"/>
</dbReference>
<dbReference type="RefSeq" id="WP_110449194.1">
    <property type="nucleotide sequence ID" value="NZ_CP029479.1"/>
</dbReference>
<dbReference type="GO" id="GO:0046872">
    <property type="term" value="F:metal ion binding"/>
    <property type="evidence" value="ECO:0007669"/>
    <property type="project" value="UniProtKB-KW"/>
</dbReference>
<gene>
    <name evidence="6" type="ORF">HYN04_01880</name>
</gene>
<dbReference type="AlphaFoldDB" id="A0A2Z3HPF1"/>
<evidence type="ECO:0000259" key="5">
    <source>
        <dbReference type="SMART" id="SM00849"/>
    </source>
</evidence>
<keyword evidence="4" id="KW-0862">Zinc</keyword>
<keyword evidence="3 6" id="KW-0378">Hydrolase</keyword>
<dbReference type="EMBL" id="CP029479">
    <property type="protein sequence ID" value="AWM76625.1"/>
    <property type="molecule type" value="Genomic_DNA"/>
</dbReference>
<dbReference type="Gene3D" id="3.60.15.10">
    <property type="entry name" value="Ribonuclease Z/Hydroxyacylglutathione hydrolase-like"/>
    <property type="match status" value="1"/>
</dbReference>
<dbReference type="Proteomes" id="UP000247763">
    <property type="component" value="Chromosome"/>
</dbReference>
<evidence type="ECO:0000256" key="2">
    <source>
        <dbReference type="ARBA" id="ARBA00022723"/>
    </source>
</evidence>
<dbReference type="InterPro" id="IPR036866">
    <property type="entry name" value="RibonucZ/Hydroxyglut_hydro"/>
</dbReference>
<dbReference type="PANTHER" id="PTHR42978:SF6">
    <property type="entry name" value="QUORUM-QUENCHING LACTONASE YTNP-RELATED"/>
    <property type="match status" value="1"/>
</dbReference>
<dbReference type="InterPro" id="IPR051013">
    <property type="entry name" value="MBL_superfamily_lactonases"/>
</dbReference>
<evidence type="ECO:0000256" key="1">
    <source>
        <dbReference type="ARBA" id="ARBA00007749"/>
    </source>
</evidence>
<evidence type="ECO:0000313" key="7">
    <source>
        <dbReference type="Proteomes" id="UP000247763"/>
    </source>
</evidence>
<sequence length="293" mass="32255">MLSWRIGEVTVTRVVEMEMPVVHNPLRAFLAEATPEALREIPWLFPHYVTPEGHLRLSIHALLVEAPGLRLVVDTCIGNDRPRSLVGGQALSTDFLKSFEATGWTRDSVDAVVCTHLHVDHVGWNTMKEGDRWVPTFPKARYLIGRREYDHWSAEGDAEQQAILSDSIRPVFDAGLVDLVEMDHVISPEIRLVPTPGHTPGHVSVRIESGGEVGLITGDMVHHPCQMAHPEWSPPFDSDPAASAVMRREVFEGAADQPILVIGTHFAAPTAGHVRRDGDAYRFDGAPSASPEA</sequence>
<comment type="similarity">
    <text evidence="1">Belongs to the metallo-beta-lactamase superfamily.</text>
</comment>
<evidence type="ECO:0000256" key="3">
    <source>
        <dbReference type="ARBA" id="ARBA00022801"/>
    </source>
</evidence>
<proteinExistence type="inferred from homology"/>
<keyword evidence="7" id="KW-1185">Reference proteome</keyword>
<dbReference type="SUPFAM" id="SSF56281">
    <property type="entry name" value="Metallo-hydrolase/oxidoreductase"/>
    <property type="match status" value="1"/>
</dbReference>
<evidence type="ECO:0000313" key="6">
    <source>
        <dbReference type="EMBL" id="AWM76625.1"/>
    </source>
</evidence>
<evidence type="ECO:0000256" key="4">
    <source>
        <dbReference type="ARBA" id="ARBA00022833"/>
    </source>
</evidence>
<reference evidence="7" key="1">
    <citation type="submission" date="2018-05" db="EMBL/GenBank/DDBJ databases">
        <title>Genome sequencing of Phenylobacterium sp. HYN0004.</title>
        <authorList>
            <person name="Yi H."/>
            <person name="Baek C."/>
        </authorList>
    </citation>
    <scope>NUCLEOTIDE SEQUENCE [LARGE SCALE GENOMIC DNA]</scope>
    <source>
        <strain evidence="7">HYN0004</strain>
    </source>
</reference>
<dbReference type="KEGG" id="phb:HYN04_01880"/>
<dbReference type="InterPro" id="IPR001279">
    <property type="entry name" value="Metallo-B-lactamas"/>
</dbReference>
<organism evidence="6 7">
    <name type="scientific">Phenylobacterium parvum</name>
    <dbReference type="NCBI Taxonomy" id="2201350"/>
    <lineage>
        <taxon>Bacteria</taxon>
        <taxon>Pseudomonadati</taxon>
        <taxon>Pseudomonadota</taxon>
        <taxon>Alphaproteobacteria</taxon>
        <taxon>Caulobacterales</taxon>
        <taxon>Caulobacteraceae</taxon>
        <taxon>Phenylobacterium</taxon>
    </lineage>
</organism>
<accession>A0A2Z3HPF1</accession>